<protein>
    <recommendedName>
        <fullName evidence="4">SAP domain-containing protein</fullName>
    </recommendedName>
</protein>
<evidence type="ECO:0000313" key="2">
    <source>
        <dbReference type="EMBL" id="KYN28482.1"/>
    </source>
</evidence>
<reference evidence="2 3" key="1">
    <citation type="submission" date="2015-09" db="EMBL/GenBank/DDBJ databases">
        <title>Trachymyrmex cornetzi WGS genome.</title>
        <authorList>
            <person name="Nygaard S."/>
            <person name="Hu H."/>
            <person name="Boomsma J."/>
            <person name="Zhang G."/>
        </authorList>
    </citation>
    <scope>NUCLEOTIDE SEQUENCE [LARGE SCALE GENOMIC DNA]</scope>
    <source>
        <strain evidence="2">Tcor2-1</strain>
        <tissue evidence="2">Whole body</tissue>
    </source>
</reference>
<name>A0A151JNX2_9HYME</name>
<dbReference type="Proteomes" id="UP000078492">
    <property type="component" value="Unassembled WGS sequence"/>
</dbReference>
<dbReference type="AlphaFoldDB" id="A0A151JNX2"/>
<dbReference type="STRING" id="471704.A0A151JNX2"/>
<feature type="region of interest" description="Disordered" evidence="1">
    <location>
        <begin position="57"/>
        <end position="88"/>
    </location>
</feature>
<organism evidence="2 3">
    <name type="scientific">Trachymyrmex cornetzi</name>
    <dbReference type="NCBI Taxonomy" id="471704"/>
    <lineage>
        <taxon>Eukaryota</taxon>
        <taxon>Metazoa</taxon>
        <taxon>Ecdysozoa</taxon>
        <taxon>Arthropoda</taxon>
        <taxon>Hexapoda</taxon>
        <taxon>Insecta</taxon>
        <taxon>Pterygota</taxon>
        <taxon>Neoptera</taxon>
        <taxon>Endopterygota</taxon>
        <taxon>Hymenoptera</taxon>
        <taxon>Apocrita</taxon>
        <taxon>Aculeata</taxon>
        <taxon>Formicoidea</taxon>
        <taxon>Formicidae</taxon>
        <taxon>Myrmicinae</taxon>
        <taxon>Trachymyrmex</taxon>
    </lineage>
</organism>
<keyword evidence="3" id="KW-1185">Reference proteome</keyword>
<evidence type="ECO:0000313" key="3">
    <source>
        <dbReference type="Proteomes" id="UP000078492"/>
    </source>
</evidence>
<feature type="region of interest" description="Disordered" evidence="1">
    <location>
        <begin position="397"/>
        <end position="420"/>
    </location>
</feature>
<feature type="compositionally biased region" description="Low complexity" evidence="1">
    <location>
        <begin position="402"/>
        <end position="420"/>
    </location>
</feature>
<sequence length="545" mass="61421">MDRCRLDTLSIEDLIKEVRSYGLVPQATRERLIDQIMSHLEHHGPYNDFVDAVDFQPVSGSSETSTSRTHHQADDANNPRNYSSAPDHSMPQMFGFFTEIMKQQNELIRQVTQMVSSVQLNNTIPQVMSSSCDSSNNITRERSPILSSVPVAQAVNLLASQLPSYSGQDDEDIELWIDKIERVSRIHGVSDEVILLAACNKLNKIAKDWLDLYSGSVNDSWLCFKQAISKRFRREVPYQVIFQRVDNRKWNFSKESFQEYAMHKLKLMQNLRLPDKESINFLISGIGNASLRGMASLIQAENLDQFLDRMYSLTLAYGDSSNKSPPFVNKSTDKTKLKNEIVESGKDSLTTEPAKDVFCVYCRSKGHTRDDCFRLKKKEQYKSSPVSSSQLASIATVQEVAPPSTQSSPPLSPTKFSRSSQSSESSLVACIDTESTLSIGDNLIKVTALNNLSCSLDALLDTGSAVSFLRSSVLSRFVDISSIQMRTPSRSFKAINKSTINVRGEISTILMVVERSQPYYNSLFFQTKHLKLLLIFWRTMIFLLT</sequence>
<feature type="compositionally biased region" description="Polar residues" evidence="1">
    <location>
        <begin position="58"/>
        <end position="67"/>
    </location>
</feature>
<proteinExistence type="predicted"/>
<evidence type="ECO:0000256" key="1">
    <source>
        <dbReference type="SAM" id="MobiDB-lite"/>
    </source>
</evidence>
<evidence type="ECO:0008006" key="4">
    <source>
        <dbReference type="Google" id="ProtNLM"/>
    </source>
</evidence>
<gene>
    <name evidence="2" type="ORF">ALC57_02094</name>
</gene>
<dbReference type="EMBL" id="KQ978781">
    <property type="protein sequence ID" value="KYN28482.1"/>
    <property type="molecule type" value="Genomic_DNA"/>
</dbReference>
<accession>A0A151JNX2</accession>